<proteinExistence type="predicted"/>
<comment type="caution">
    <text evidence="1">The sequence shown here is derived from an EMBL/GenBank/DDBJ whole genome shotgun (WGS) entry which is preliminary data.</text>
</comment>
<dbReference type="RefSeq" id="WP_267612537.1">
    <property type="nucleotide sequence ID" value="NZ_JAOVZQ010000001.1"/>
</dbReference>
<dbReference type="Proteomes" id="UP001081283">
    <property type="component" value="Unassembled WGS sequence"/>
</dbReference>
<protein>
    <submittedName>
        <fullName evidence="1">Uncharacterized protein</fullName>
    </submittedName>
</protein>
<keyword evidence="2" id="KW-1185">Reference proteome</keyword>
<reference evidence="1" key="1">
    <citation type="submission" date="2022-10" db="EMBL/GenBank/DDBJ databases">
        <title>Hoeflea sp. J2-29, isolated from marine algae.</title>
        <authorList>
            <person name="Kristyanto S."/>
            <person name="Kim J.M."/>
            <person name="Jeon C.O."/>
        </authorList>
    </citation>
    <scope>NUCLEOTIDE SEQUENCE</scope>
    <source>
        <strain evidence="1">J2-29</strain>
    </source>
</reference>
<name>A0ABT3YFC8_9HYPH</name>
<accession>A0ABT3YFC8</accession>
<dbReference type="EMBL" id="JAOVZQ010000001">
    <property type="protein sequence ID" value="MCY0094597.1"/>
    <property type="molecule type" value="Genomic_DNA"/>
</dbReference>
<sequence>MTWLEKEGAITFQEQIAGTAGESGFGGVQLTSLGLTLLSSDTGEELPGATIKETLSRDTSLAPTIYTKIGALFGGLLGGFTKTIS</sequence>
<organism evidence="1 2">
    <name type="scientific">Hoeflea ulvae</name>
    <dbReference type="NCBI Taxonomy" id="2983764"/>
    <lineage>
        <taxon>Bacteria</taxon>
        <taxon>Pseudomonadati</taxon>
        <taxon>Pseudomonadota</taxon>
        <taxon>Alphaproteobacteria</taxon>
        <taxon>Hyphomicrobiales</taxon>
        <taxon>Rhizobiaceae</taxon>
        <taxon>Hoeflea</taxon>
    </lineage>
</organism>
<evidence type="ECO:0000313" key="2">
    <source>
        <dbReference type="Proteomes" id="UP001081283"/>
    </source>
</evidence>
<gene>
    <name evidence="1" type="ORF">OEG82_11240</name>
</gene>
<evidence type="ECO:0000313" key="1">
    <source>
        <dbReference type="EMBL" id="MCY0094597.1"/>
    </source>
</evidence>